<reference evidence="2" key="2">
    <citation type="submission" date="2024-04" db="EMBL/GenBank/DDBJ databases">
        <authorList>
            <person name="Chen Y."/>
            <person name="Shah S."/>
            <person name="Dougan E. K."/>
            <person name="Thang M."/>
            <person name="Chan C."/>
        </authorList>
    </citation>
    <scope>NUCLEOTIDE SEQUENCE [LARGE SCALE GENOMIC DNA]</scope>
</reference>
<dbReference type="EMBL" id="CAMXCT010001291">
    <property type="protein sequence ID" value="CAI3988684.1"/>
    <property type="molecule type" value="Genomic_DNA"/>
</dbReference>
<dbReference type="EMBL" id="CAMXCT020001291">
    <property type="protein sequence ID" value="CAL1142059.1"/>
    <property type="molecule type" value="Genomic_DNA"/>
</dbReference>
<accession>A0A9P1FT74</accession>
<keyword evidence="3" id="KW-1185">Reference proteome</keyword>
<dbReference type="EMBL" id="CAMXCT030001291">
    <property type="protein sequence ID" value="CAL4775996.1"/>
    <property type="molecule type" value="Genomic_DNA"/>
</dbReference>
<name>A0A9P1FT74_9DINO</name>
<proteinExistence type="predicted"/>
<protein>
    <submittedName>
        <fullName evidence="1">Uncharacterized protein</fullName>
    </submittedName>
</protein>
<evidence type="ECO:0000313" key="3">
    <source>
        <dbReference type="Proteomes" id="UP001152797"/>
    </source>
</evidence>
<comment type="caution">
    <text evidence="1">The sequence shown here is derived from an EMBL/GenBank/DDBJ whole genome shotgun (WGS) entry which is preliminary data.</text>
</comment>
<dbReference type="AlphaFoldDB" id="A0A9P1FT74"/>
<feature type="non-terminal residue" evidence="1">
    <location>
        <position position="1"/>
    </location>
</feature>
<dbReference type="OrthoDB" id="419369at2759"/>
<evidence type="ECO:0000313" key="1">
    <source>
        <dbReference type="EMBL" id="CAI3988684.1"/>
    </source>
</evidence>
<gene>
    <name evidence="1" type="ORF">C1SCF055_LOCUS15814</name>
</gene>
<evidence type="ECO:0000313" key="2">
    <source>
        <dbReference type="EMBL" id="CAL1142059.1"/>
    </source>
</evidence>
<dbReference type="Proteomes" id="UP001152797">
    <property type="component" value="Unassembled WGS sequence"/>
</dbReference>
<organism evidence="1">
    <name type="scientific">Cladocopium goreaui</name>
    <dbReference type="NCBI Taxonomy" id="2562237"/>
    <lineage>
        <taxon>Eukaryota</taxon>
        <taxon>Sar</taxon>
        <taxon>Alveolata</taxon>
        <taxon>Dinophyceae</taxon>
        <taxon>Suessiales</taxon>
        <taxon>Symbiodiniaceae</taxon>
        <taxon>Cladocopium</taxon>
    </lineage>
</organism>
<sequence length="306" mass="34274">MGPQFNTLDKCGPTLLEFWAKFRTLNGGHQVFTLVDQGAIQLDKALPVVIHGDEGTTYKKDGCLVFSFHSVVGCGTISNKLGPVANDDRVDPHTNFVGNAFQTRFLLGSLLREDYRDDYGPYFDLMKLVLQSLDAPWEEEPWFTRMLMHNPNQKEDFHKIDLFHTISLGVGKSFAASAVTILQEILEGTSIEQRVKENRKTPYIQKIDRALLGWVGSQEPTGGWSKAAFTTTLCQFLEYFCRVYQLETDDDEEYRLVVCITSSKDPTLNTALPDAGVFVLGSQALMVLSRGEVKVMRYALVGKSVA</sequence>
<reference evidence="1" key="1">
    <citation type="submission" date="2022-10" db="EMBL/GenBank/DDBJ databases">
        <authorList>
            <person name="Chen Y."/>
            <person name="Dougan E. K."/>
            <person name="Chan C."/>
            <person name="Rhodes N."/>
            <person name="Thang M."/>
        </authorList>
    </citation>
    <scope>NUCLEOTIDE SEQUENCE</scope>
</reference>